<dbReference type="Gene3D" id="1.10.10.10">
    <property type="entry name" value="Winged helix-like DNA-binding domain superfamily/Winged helix DNA-binding domain"/>
    <property type="match status" value="2"/>
</dbReference>
<sequence length="306" mass="32645">MELDEIDEQLVRALQRDGRASWEALAREVGLARSTTKARVRRLVDECGLRLVGAVHPGALDLNQMGHVTVEVAGPALPVAEQLAALVETSFVTTTAGRFAVTAELRTTDLDAFQRGLSRVQAVPGVLAVQVLTYTHLWKDPYFPPGPLSASGSARQFDLDAADHALLSRLRVDGRASFAELAEVSGLSPGATRARVLRLLGAGVLHIGALVRLTPLSRVHTAGFAVSLGGATEGVAEHLTAIDEVDSFAEGIGWCNGIGSIRAGSQEAVFATLERIRALPKVRALESWTHLRAVKEEHDLAHPLTT</sequence>
<keyword evidence="1" id="KW-0805">Transcription regulation</keyword>
<evidence type="ECO:0000256" key="2">
    <source>
        <dbReference type="ARBA" id="ARBA00023125"/>
    </source>
</evidence>
<dbReference type="Pfam" id="PF13404">
    <property type="entry name" value="HTH_AsnC-type"/>
    <property type="match status" value="2"/>
</dbReference>
<accession>H5XJA3</accession>
<dbReference type="InterPro" id="IPR019888">
    <property type="entry name" value="Tscrpt_reg_AsnC-like"/>
</dbReference>
<proteinExistence type="predicted"/>
<protein>
    <submittedName>
        <fullName evidence="5">Transcriptional regulator</fullName>
    </submittedName>
</protein>
<dbReference type="STRING" id="882082.SaccyDRAFT_4092"/>
<dbReference type="Gene3D" id="3.30.70.920">
    <property type="match status" value="1"/>
</dbReference>
<evidence type="ECO:0000313" key="6">
    <source>
        <dbReference type="Proteomes" id="UP000002791"/>
    </source>
</evidence>
<dbReference type="GO" id="GO:0043565">
    <property type="term" value="F:sequence-specific DNA binding"/>
    <property type="evidence" value="ECO:0007669"/>
    <property type="project" value="InterPro"/>
</dbReference>
<evidence type="ECO:0000259" key="4">
    <source>
        <dbReference type="PROSITE" id="PS50956"/>
    </source>
</evidence>
<evidence type="ECO:0000256" key="3">
    <source>
        <dbReference type="ARBA" id="ARBA00023163"/>
    </source>
</evidence>
<dbReference type="InterPro" id="IPR036390">
    <property type="entry name" value="WH_DNA-bd_sf"/>
</dbReference>
<dbReference type="AlphaFoldDB" id="H5XJA3"/>
<dbReference type="HOGENOM" id="CLU_061382_0_0_11"/>
<gene>
    <name evidence="5" type="ORF">SaccyDRAFT_4092</name>
</gene>
<dbReference type="PANTHER" id="PTHR30154:SF34">
    <property type="entry name" value="TRANSCRIPTIONAL REGULATOR AZLB"/>
    <property type="match status" value="1"/>
</dbReference>
<keyword evidence="2" id="KW-0238">DNA-binding</keyword>
<name>H5XJA3_9PSEU</name>
<evidence type="ECO:0000256" key="1">
    <source>
        <dbReference type="ARBA" id="ARBA00023015"/>
    </source>
</evidence>
<dbReference type="GO" id="GO:0005829">
    <property type="term" value="C:cytosol"/>
    <property type="evidence" value="ECO:0007669"/>
    <property type="project" value="TreeGrafter"/>
</dbReference>
<evidence type="ECO:0000313" key="5">
    <source>
        <dbReference type="EMBL" id="EHR62913.1"/>
    </source>
</evidence>
<dbReference type="PRINTS" id="PR00033">
    <property type="entry name" value="HTHASNC"/>
</dbReference>
<organism evidence="5 6">
    <name type="scientific">Saccharomonospora cyanea NA-134</name>
    <dbReference type="NCBI Taxonomy" id="882082"/>
    <lineage>
        <taxon>Bacteria</taxon>
        <taxon>Bacillati</taxon>
        <taxon>Actinomycetota</taxon>
        <taxon>Actinomycetes</taxon>
        <taxon>Pseudonocardiales</taxon>
        <taxon>Pseudonocardiaceae</taxon>
        <taxon>Saccharomonospora</taxon>
    </lineage>
</organism>
<keyword evidence="3" id="KW-0804">Transcription</keyword>
<reference evidence="5 6" key="1">
    <citation type="submission" date="2011-11" db="EMBL/GenBank/DDBJ databases">
        <title>The Noncontiguous Finished sequence of Saccharomonospora cyanea NA-134.</title>
        <authorList>
            <consortium name="US DOE Joint Genome Institute"/>
            <person name="Lucas S."/>
            <person name="Han J."/>
            <person name="Lapidus A."/>
            <person name="Cheng J.-F."/>
            <person name="Goodwin L."/>
            <person name="Pitluck S."/>
            <person name="Peters L."/>
            <person name="Ovchinnikova G."/>
            <person name="Lu M."/>
            <person name="Detter J.C."/>
            <person name="Han C."/>
            <person name="Tapia R."/>
            <person name="Land M."/>
            <person name="Hauser L."/>
            <person name="Kyrpides N."/>
            <person name="Ivanova N."/>
            <person name="Pagani I."/>
            <person name="Brambilla E.-M."/>
            <person name="Klenk H.-P."/>
            <person name="Woyke T."/>
        </authorList>
    </citation>
    <scope>NUCLEOTIDE SEQUENCE [LARGE SCALE GENOMIC DNA]</scope>
    <source>
        <strain evidence="5 6">NA-134</strain>
    </source>
</reference>
<dbReference type="PANTHER" id="PTHR30154">
    <property type="entry name" value="LEUCINE-RESPONSIVE REGULATORY PROTEIN"/>
    <property type="match status" value="1"/>
</dbReference>
<dbReference type="InterPro" id="IPR036388">
    <property type="entry name" value="WH-like_DNA-bd_sf"/>
</dbReference>
<dbReference type="EMBL" id="CM001440">
    <property type="protein sequence ID" value="EHR62913.1"/>
    <property type="molecule type" value="Genomic_DNA"/>
</dbReference>
<dbReference type="PROSITE" id="PS50956">
    <property type="entry name" value="HTH_ASNC_2"/>
    <property type="match status" value="1"/>
</dbReference>
<dbReference type="GO" id="GO:0043200">
    <property type="term" value="P:response to amino acid"/>
    <property type="evidence" value="ECO:0007669"/>
    <property type="project" value="TreeGrafter"/>
</dbReference>
<dbReference type="Proteomes" id="UP000002791">
    <property type="component" value="Chromosome"/>
</dbReference>
<dbReference type="SMART" id="SM00344">
    <property type="entry name" value="HTH_ASNC"/>
    <property type="match status" value="2"/>
</dbReference>
<dbReference type="InterPro" id="IPR000485">
    <property type="entry name" value="AsnC-type_HTH_dom"/>
</dbReference>
<feature type="domain" description="HTH asnC-type" evidence="4">
    <location>
        <begin position="3"/>
        <end position="46"/>
    </location>
</feature>
<dbReference type="SUPFAM" id="SSF46785">
    <property type="entry name" value="Winged helix' DNA-binding domain"/>
    <property type="match status" value="2"/>
</dbReference>
<dbReference type="eggNOG" id="COG1522">
    <property type="taxonomic scope" value="Bacteria"/>
</dbReference>
<keyword evidence="6" id="KW-1185">Reference proteome</keyword>